<sequence>MSALSPLEQAPINKAEAAKPTIRVRRKETGVANMSGVLSKLKRNSSGGAKPDKAEFPLRDSADPRILYVLSNRARRVSLKVKAAERQVHVIVPNLRAFAQAQAFAQTQRDWIDVQLEGLPPPQPFVPGEDILFQGDLYRLVSPPGKGRAKIDRAGRRIIVPSPDPESFAGRVRRLLIREARAELEAATHHYASELGKRVGKVSVRDQASRWGSAITRQGEGHISYSWRLICAPPDILEYVCAHECAHLVEANHSAAFWAVCEQLFPETKRAKRWLTKHGGDLHAVGADV</sequence>
<evidence type="ECO:0000313" key="3">
    <source>
        <dbReference type="Proteomes" id="UP001161391"/>
    </source>
</evidence>
<keyword evidence="3" id="KW-1185">Reference proteome</keyword>
<reference evidence="2" key="1">
    <citation type="journal article" date="2014" name="Int. J. Syst. Evol. Microbiol.">
        <title>Complete genome of a new Firmicutes species belonging to the dominant human colonic microbiota ('Ruminococcus bicirculans') reveals two chromosomes and a selective capacity to utilize plant glucans.</title>
        <authorList>
            <consortium name="NISC Comparative Sequencing Program"/>
            <person name="Wegmann U."/>
            <person name="Louis P."/>
            <person name="Goesmann A."/>
            <person name="Henrissat B."/>
            <person name="Duncan S.H."/>
            <person name="Flint H.J."/>
        </authorList>
    </citation>
    <scope>NUCLEOTIDE SEQUENCE</scope>
    <source>
        <strain evidence="2">NBRC 108219</strain>
    </source>
</reference>
<name>A0ABQ5V5J3_9PROT</name>
<dbReference type="CDD" id="cd07344">
    <property type="entry name" value="M48_yhfN_like"/>
    <property type="match status" value="1"/>
</dbReference>
<accession>A0ABQ5V5J3</accession>
<comment type="caution">
    <text evidence="2">The sequence shown here is derived from an EMBL/GenBank/DDBJ whole genome shotgun (WGS) entry which is preliminary data.</text>
</comment>
<organism evidence="2 3">
    <name type="scientific">Algimonas ampicilliniresistens</name>
    <dbReference type="NCBI Taxonomy" id="1298735"/>
    <lineage>
        <taxon>Bacteria</taxon>
        <taxon>Pseudomonadati</taxon>
        <taxon>Pseudomonadota</taxon>
        <taxon>Alphaproteobacteria</taxon>
        <taxon>Maricaulales</taxon>
        <taxon>Robiginitomaculaceae</taxon>
        <taxon>Algimonas</taxon>
    </lineage>
</organism>
<dbReference type="Gene3D" id="3.30.2010.10">
    <property type="entry name" value="Metalloproteases ('zincins'), catalytic domain"/>
    <property type="match status" value="1"/>
</dbReference>
<dbReference type="Pfam" id="PF01863">
    <property type="entry name" value="YgjP-like"/>
    <property type="match status" value="1"/>
</dbReference>
<dbReference type="InterPro" id="IPR002725">
    <property type="entry name" value="YgjP-like_metallopeptidase"/>
</dbReference>
<dbReference type="Proteomes" id="UP001161391">
    <property type="component" value="Unassembled WGS sequence"/>
</dbReference>
<dbReference type="EMBL" id="BSNK01000001">
    <property type="protein sequence ID" value="GLQ22665.1"/>
    <property type="molecule type" value="Genomic_DNA"/>
</dbReference>
<feature type="domain" description="YgjP-like metallopeptidase" evidence="1">
    <location>
        <begin position="76"/>
        <end position="278"/>
    </location>
</feature>
<protein>
    <recommendedName>
        <fullName evidence="1">YgjP-like metallopeptidase domain-containing protein</fullName>
    </recommendedName>
</protein>
<dbReference type="InterPro" id="IPR053136">
    <property type="entry name" value="UTP_pyrophosphatase-like"/>
</dbReference>
<dbReference type="PANTHER" id="PTHR30399">
    <property type="entry name" value="UNCHARACTERIZED PROTEIN YGJP"/>
    <property type="match status" value="1"/>
</dbReference>
<gene>
    <name evidence="2" type="ORF">GCM10007853_05390</name>
</gene>
<dbReference type="PANTHER" id="PTHR30399:SF1">
    <property type="entry name" value="UTP PYROPHOSPHATASE"/>
    <property type="match status" value="1"/>
</dbReference>
<reference evidence="2" key="2">
    <citation type="submission" date="2023-01" db="EMBL/GenBank/DDBJ databases">
        <title>Draft genome sequence of Algimonas ampicilliniresistens strain NBRC 108219.</title>
        <authorList>
            <person name="Sun Q."/>
            <person name="Mori K."/>
        </authorList>
    </citation>
    <scope>NUCLEOTIDE SEQUENCE</scope>
    <source>
        <strain evidence="2">NBRC 108219</strain>
    </source>
</reference>
<evidence type="ECO:0000259" key="1">
    <source>
        <dbReference type="Pfam" id="PF01863"/>
    </source>
</evidence>
<evidence type="ECO:0000313" key="2">
    <source>
        <dbReference type="EMBL" id="GLQ22665.1"/>
    </source>
</evidence>
<proteinExistence type="predicted"/>